<reference evidence="4" key="1">
    <citation type="journal article" date="2020" name="Stud. Mycol.">
        <title>101 Dothideomycetes genomes: a test case for predicting lifestyles and emergence of pathogens.</title>
        <authorList>
            <person name="Haridas S."/>
            <person name="Albert R."/>
            <person name="Binder M."/>
            <person name="Bloem J."/>
            <person name="Labutti K."/>
            <person name="Salamov A."/>
            <person name="Andreopoulos B."/>
            <person name="Baker S."/>
            <person name="Barry K."/>
            <person name="Bills G."/>
            <person name="Bluhm B."/>
            <person name="Cannon C."/>
            <person name="Castanera R."/>
            <person name="Culley D."/>
            <person name="Daum C."/>
            <person name="Ezra D."/>
            <person name="Gonzalez J."/>
            <person name="Henrissat B."/>
            <person name="Kuo A."/>
            <person name="Liang C."/>
            <person name="Lipzen A."/>
            <person name="Lutzoni F."/>
            <person name="Magnuson J."/>
            <person name="Mondo S."/>
            <person name="Nolan M."/>
            <person name="Ohm R."/>
            <person name="Pangilinan J."/>
            <person name="Park H.-J."/>
            <person name="Ramirez L."/>
            <person name="Alfaro M."/>
            <person name="Sun H."/>
            <person name="Tritt A."/>
            <person name="Yoshinaga Y."/>
            <person name="Zwiers L.-H."/>
            <person name="Turgeon B."/>
            <person name="Goodwin S."/>
            <person name="Spatafora J."/>
            <person name="Crous P."/>
            <person name="Grigoriev I."/>
        </authorList>
    </citation>
    <scope>NUCLEOTIDE SEQUENCE</scope>
    <source>
        <strain evidence="4">CBS 122367</strain>
    </source>
</reference>
<evidence type="ECO:0000256" key="2">
    <source>
        <dbReference type="SAM" id="MobiDB-lite"/>
    </source>
</evidence>
<accession>A0A6G1JNP2</accession>
<evidence type="ECO:0000259" key="3">
    <source>
        <dbReference type="Pfam" id="PF24883"/>
    </source>
</evidence>
<dbReference type="SUPFAM" id="SSF52540">
    <property type="entry name" value="P-loop containing nucleoside triphosphate hydrolases"/>
    <property type="match status" value="1"/>
</dbReference>
<keyword evidence="5" id="KW-1185">Reference proteome</keyword>
<feature type="compositionally biased region" description="Low complexity" evidence="2">
    <location>
        <begin position="763"/>
        <end position="776"/>
    </location>
</feature>
<feature type="compositionally biased region" description="Gly residues" evidence="2">
    <location>
        <begin position="921"/>
        <end position="941"/>
    </location>
</feature>
<dbReference type="AlphaFoldDB" id="A0A6G1JNP2"/>
<feature type="region of interest" description="Disordered" evidence="2">
    <location>
        <begin position="921"/>
        <end position="957"/>
    </location>
</feature>
<dbReference type="InterPro" id="IPR056884">
    <property type="entry name" value="NPHP3-like_N"/>
</dbReference>
<dbReference type="EMBL" id="MU005569">
    <property type="protein sequence ID" value="KAF2692106.1"/>
    <property type="molecule type" value="Genomic_DNA"/>
</dbReference>
<proteinExistence type="predicted"/>
<feature type="region of interest" description="Disordered" evidence="2">
    <location>
        <begin position="722"/>
        <end position="776"/>
    </location>
</feature>
<protein>
    <recommendedName>
        <fullName evidence="3">Nephrocystin 3-like N-terminal domain-containing protein</fullName>
    </recommendedName>
</protein>
<keyword evidence="1" id="KW-0677">Repeat</keyword>
<sequence length="957" mass="107934">MSLSSKSVEVAMLDPGPELSLLDDAVGAIRSTLSEPHQSTFRDHADATSLIAALQDFCQRDGKEKRRLTACEEKFALFTRAFEGYFDVLSLCIDVRGKWLGRLWAIVELVFQVGSNYTLFLEKVADIFETIARVLPPYQQVYEACKHRWQFRSQSHDQRPAVLMSSVYADVVQFSLELYRFFSRGLAQGVALRHLHLSSPTIFWRPLDSRLALLETRLVRHKQWLEGEVYSQEQDLATIARLRRHYIEHLHQPTESSMGAECVEYRMTKRMRRVDKVKAWLSNACSYRDIYEHRIQQRHPNSCAWFLRTDEYCKWRNAPFDHGPANDAEELKRTWQDRVLFVQANPGFGKSFISGAVIDDLNSEADDLNIDDDHEPPTVAFFHFNAAHSYCLHPNDAFRALAYQLIDAHRHDRSTLDAVSLLMRKIPPDARASSDDVLAVLSLLLHQHPTFLVIDGIDECNDLELFLTLLPEVCRKSDTRTLLFSRPGIDIPHEYQRWASDAPYIVRLDEQSNISDIEAYVGENLNRMADQGFFGINMDRSLIAPVAGKANGSFLWASLLLKYLLSPGLTPDERQAVLQNAHRLEGLESIYQHILSMLELRPQNERDVVVNIFRWVSLSINRMCMQGFHKSVAIIPGQRTKNIGYFSDFLSSVSPLTCGLVEVTECSVVFTHRSVAECLKSPPFKDSPFSLFDESILHAHLAARCLSFLAYDVPKRPLGRLRPHIRPALSPNGTSSGISMRTSRSGDSGYKSMSSASDSEGMLSPTSTTTSLVPSHPVSTPFDEDLPFLRYSSLCWPIHLTRALSNPSHSNTSNQPTPYAQVPYLPSLSAFLTDRAAVTAWVEASWRYNLPPNLSRLVPLLSDLKACIPPATVEGREIRWVVQGLRELSNALNELKEEFGTTLRENPSLVWQWRGPGGSWRTGKVGGSGEGNVNGDRGGLWSGWDEGAGRAQDASRA</sequence>
<dbReference type="PANTHER" id="PTHR10039">
    <property type="entry name" value="AMELOGENIN"/>
    <property type="match status" value="1"/>
</dbReference>
<dbReference type="OrthoDB" id="4772757at2759"/>
<feature type="domain" description="Nephrocystin 3-like N-terminal" evidence="3">
    <location>
        <begin position="302"/>
        <end position="486"/>
    </location>
</feature>
<organism evidence="4 5">
    <name type="scientific">Lentithecium fluviatile CBS 122367</name>
    <dbReference type="NCBI Taxonomy" id="1168545"/>
    <lineage>
        <taxon>Eukaryota</taxon>
        <taxon>Fungi</taxon>
        <taxon>Dikarya</taxon>
        <taxon>Ascomycota</taxon>
        <taxon>Pezizomycotina</taxon>
        <taxon>Dothideomycetes</taxon>
        <taxon>Pleosporomycetidae</taxon>
        <taxon>Pleosporales</taxon>
        <taxon>Massarineae</taxon>
        <taxon>Lentitheciaceae</taxon>
        <taxon>Lentithecium</taxon>
    </lineage>
</organism>
<dbReference type="Pfam" id="PF24883">
    <property type="entry name" value="NPHP3_N"/>
    <property type="match status" value="1"/>
</dbReference>
<name>A0A6G1JNP2_9PLEO</name>
<evidence type="ECO:0000256" key="1">
    <source>
        <dbReference type="ARBA" id="ARBA00022737"/>
    </source>
</evidence>
<dbReference type="PANTHER" id="PTHR10039:SF15">
    <property type="entry name" value="NACHT DOMAIN-CONTAINING PROTEIN"/>
    <property type="match status" value="1"/>
</dbReference>
<evidence type="ECO:0000313" key="5">
    <source>
        <dbReference type="Proteomes" id="UP000799291"/>
    </source>
</evidence>
<evidence type="ECO:0000313" key="4">
    <source>
        <dbReference type="EMBL" id="KAF2692106.1"/>
    </source>
</evidence>
<dbReference type="Proteomes" id="UP000799291">
    <property type="component" value="Unassembled WGS sequence"/>
</dbReference>
<feature type="compositionally biased region" description="Polar residues" evidence="2">
    <location>
        <begin position="731"/>
        <end position="758"/>
    </location>
</feature>
<dbReference type="InterPro" id="IPR027417">
    <property type="entry name" value="P-loop_NTPase"/>
</dbReference>
<dbReference type="Gene3D" id="3.40.50.300">
    <property type="entry name" value="P-loop containing nucleotide triphosphate hydrolases"/>
    <property type="match status" value="1"/>
</dbReference>
<gene>
    <name evidence="4" type="ORF">K458DRAFT_381930</name>
</gene>